<evidence type="ECO:0000256" key="7">
    <source>
        <dbReference type="ARBA" id="ARBA00022801"/>
    </source>
</evidence>
<evidence type="ECO:0000256" key="4">
    <source>
        <dbReference type="ARBA" id="ARBA00007951"/>
    </source>
</evidence>
<evidence type="ECO:0000259" key="14">
    <source>
        <dbReference type="Pfam" id="PF01120"/>
    </source>
</evidence>
<evidence type="ECO:0000256" key="11">
    <source>
        <dbReference type="ARBA" id="ARBA00081661"/>
    </source>
</evidence>
<dbReference type="SMART" id="SM00812">
    <property type="entry name" value="Alpha_L_fucos"/>
    <property type="match status" value="1"/>
</dbReference>
<dbReference type="GO" id="GO:0006004">
    <property type="term" value="P:fucose metabolic process"/>
    <property type="evidence" value="ECO:0007669"/>
    <property type="project" value="InterPro"/>
</dbReference>
<dbReference type="PIRSF" id="PIRSF001092">
    <property type="entry name" value="Alpha-L-fucosidase"/>
    <property type="match status" value="1"/>
</dbReference>
<dbReference type="PROSITE" id="PS00385">
    <property type="entry name" value="ALPHA_L_FUCOSIDASE"/>
    <property type="match status" value="1"/>
</dbReference>
<evidence type="ECO:0000256" key="3">
    <source>
        <dbReference type="ARBA" id="ARBA00004071"/>
    </source>
</evidence>
<dbReference type="InterPro" id="IPR057739">
    <property type="entry name" value="Glyco_hydro_29_N"/>
</dbReference>
<comment type="function">
    <text evidence="3">Alpha-L-fucosidase is responsible for hydrolyzing the alpha-1,6-linked fucose joined to the reducing-end N-acetylglucosamine of the carbohydrate moieties of glycoproteins.</text>
</comment>
<dbReference type="GO" id="GO:0005764">
    <property type="term" value="C:lysosome"/>
    <property type="evidence" value="ECO:0007669"/>
    <property type="project" value="TreeGrafter"/>
</dbReference>
<comment type="catalytic activity">
    <reaction evidence="2">
        <text>a neolactoside IV(2)-alpha-Fuc-nLc4Cer(d18:0) + H2O = a neolactoside nLc4Cer(d18:0) + L-fucose</text>
        <dbReference type="Rhea" id="RHEA:49308"/>
        <dbReference type="ChEBI" id="CHEBI:2181"/>
        <dbReference type="ChEBI" id="CHEBI:15377"/>
        <dbReference type="ChEBI" id="CHEBI:91119"/>
        <dbReference type="ChEBI" id="CHEBI:91121"/>
    </reaction>
    <physiologicalReaction direction="left-to-right" evidence="2">
        <dbReference type="Rhea" id="RHEA:49309"/>
    </physiologicalReaction>
</comment>
<dbReference type="Proteomes" id="UP000440578">
    <property type="component" value="Unassembled WGS sequence"/>
</dbReference>
<feature type="domain" description="Alpha-L-fucosidase C-terminal" evidence="15">
    <location>
        <begin position="364"/>
        <end position="446"/>
    </location>
</feature>
<organism evidence="16 17">
    <name type="scientific">Amphibalanus amphitrite</name>
    <name type="common">Striped barnacle</name>
    <name type="synonym">Balanus amphitrite</name>
    <dbReference type="NCBI Taxonomy" id="1232801"/>
    <lineage>
        <taxon>Eukaryota</taxon>
        <taxon>Metazoa</taxon>
        <taxon>Ecdysozoa</taxon>
        <taxon>Arthropoda</taxon>
        <taxon>Crustacea</taxon>
        <taxon>Multicrustacea</taxon>
        <taxon>Cirripedia</taxon>
        <taxon>Thoracica</taxon>
        <taxon>Thoracicalcarea</taxon>
        <taxon>Balanomorpha</taxon>
        <taxon>Balanoidea</taxon>
        <taxon>Balanidae</taxon>
        <taxon>Amphibalaninae</taxon>
        <taxon>Amphibalanus</taxon>
    </lineage>
</organism>
<dbReference type="InterPro" id="IPR013780">
    <property type="entry name" value="Glyco_hydro_b"/>
</dbReference>
<evidence type="ECO:0000256" key="5">
    <source>
        <dbReference type="ARBA" id="ARBA00012662"/>
    </source>
</evidence>
<comment type="caution">
    <text evidence="16">The sequence shown here is derived from an EMBL/GenBank/DDBJ whole genome shotgun (WGS) entry which is preliminary data.</text>
</comment>
<accession>A0A6A4VVQ3</accession>
<dbReference type="Pfam" id="PF16757">
    <property type="entry name" value="Fucosidase_C"/>
    <property type="match status" value="1"/>
</dbReference>
<dbReference type="InterPro" id="IPR000933">
    <property type="entry name" value="Glyco_hydro_29"/>
</dbReference>
<reference evidence="16 17" key="1">
    <citation type="submission" date="2019-07" db="EMBL/GenBank/DDBJ databases">
        <title>Draft genome assembly of a fouling barnacle, Amphibalanus amphitrite (Darwin, 1854): The first reference genome for Thecostraca.</title>
        <authorList>
            <person name="Kim W."/>
        </authorList>
    </citation>
    <scope>NUCLEOTIDE SEQUENCE [LARGE SCALE GENOMIC DNA]</scope>
    <source>
        <strain evidence="16">SNU_AA5</strain>
        <tissue evidence="16">Soma without cirri and trophi</tissue>
    </source>
</reference>
<dbReference type="EC" id="3.2.1.51" evidence="5"/>
<dbReference type="AlphaFoldDB" id="A0A6A4VVQ3"/>
<protein>
    <recommendedName>
        <fullName evidence="10">Putative alpha-L-fucosidase</fullName>
        <ecNumber evidence="5">3.2.1.51</ecNumber>
    </recommendedName>
    <alternativeName>
        <fullName evidence="11">Alpha-L-fucoside fucohydrolase</fullName>
    </alternativeName>
</protein>
<dbReference type="Gene3D" id="3.20.20.80">
    <property type="entry name" value="Glycosidases"/>
    <property type="match status" value="1"/>
</dbReference>
<comment type="catalytic activity">
    <reaction evidence="1">
        <text>a neolactoside IV(2)-alpha-Fuc-nLc4Cer(d18:1(4E)) + H2O = a neolactoside nLc4Cer(d18:1(4E)) + L-fucose</text>
        <dbReference type="Rhea" id="RHEA:48224"/>
        <dbReference type="ChEBI" id="CHEBI:2181"/>
        <dbReference type="ChEBI" id="CHEBI:15377"/>
        <dbReference type="ChEBI" id="CHEBI:17006"/>
        <dbReference type="ChEBI" id="CHEBI:28691"/>
    </reaction>
    <physiologicalReaction direction="left-to-right" evidence="1">
        <dbReference type="Rhea" id="RHEA:48225"/>
    </physiologicalReaction>
</comment>
<dbReference type="OrthoDB" id="6039950at2759"/>
<dbReference type="PRINTS" id="PR00741">
    <property type="entry name" value="GLHYDRLASE29"/>
</dbReference>
<keyword evidence="7 12" id="KW-0378">Hydrolase</keyword>
<dbReference type="InterPro" id="IPR017853">
    <property type="entry name" value="GH"/>
</dbReference>
<comment type="similarity">
    <text evidence="4 12">Belongs to the glycosyl hydrolase 29 family.</text>
</comment>
<proteinExistence type="inferred from homology"/>
<gene>
    <name evidence="16" type="ORF">FJT64_007516</name>
</gene>
<evidence type="ECO:0000259" key="15">
    <source>
        <dbReference type="Pfam" id="PF16757"/>
    </source>
</evidence>
<dbReference type="InterPro" id="IPR018526">
    <property type="entry name" value="Glyco_hydro_29_CS"/>
</dbReference>
<feature type="site" description="May be important for catalysis" evidence="13">
    <location>
        <position position="282"/>
    </location>
</feature>
<keyword evidence="8" id="KW-0325">Glycoprotein</keyword>
<keyword evidence="9 12" id="KW-0326">Glycosidase</keyword>
<dbReference type="InterPro" id="IPR016286">
    <property type="entry name" value="FUC_metazoa-typ"/>
</dbReference>
<evidence type="ECO:0000256" key="10">
    <source>
        <dbReference type="ARBA" id="ARBA00074133"/>
    </source>
</evidence>
<dbReference type="PANTHER" id="PTHR10030">
    <property type="entry name" value="ALPHA-L-FUCOSIDASE"/>
    <property type="match status" value="1"/>
</dbReference>
<dbReference type="Gene3D" id="2.60.40.1180">
    <property type="entry name" value="Golgi alpha-mannosidase II"/>
    <property type="match status" value="1"/>
</dbReference>
<dbReference type="GO" id="GO:0016139">
    <property type="term" value="P:glycoside catabolic process"/>
    <property type="evidence" value="ECO:0007669"/>
    <property type="project" value="TreeGrafter"/>
</dbReference>
<dbReference type="Pfam" id="PF01120">
    <property type="entry name" value="Alpha_L_fucos"/>
    <property type="match status" value="1"/>
</dbReference>
<dbReference type="EMBL" id="VIIS01001652">
    <property type="protein sequence ID" value="KAF0294882.1"/>
    <property type="molecule type" value="Genomic_DNA"/>
</dbReference>
<dbReference type="FunFam" id="3.20.20.80:FF:000027">
    <property type="entry name" value="Alpha-L-fucosidase"/>
    <property type="match status" value="1"/>
</dbReference>
<evidence type="ECO:0000313" key="16">
    <source>
        <dbReference type="EMBL" id="KAF0294882.1"/>
    </source>
</evidence>
<evidence type="ECO:0000256" key="8">
    <source>
        <dbReference type="ARBA" id="ARBA00023180"/>
    </source>
</evidence>
<sequence>MRAVTLCAALAALVAVAAGRYEPTWDSLDTRPIPGWYDEAKFGIFLHWGVYSVPSFGDEWFWEYWQEQKWPQYVEFMEKNYRPNFTYPDFASQFTAEFFDPAQWADLFKAAGAKYVVLTTKHHEGFTLWPSKYAWNWNAKDVGPNRDLVGDLAAAVRNRTDIRFGVYHSLFEFFNPIWLSDKASNFTQVTFPAAKSIPELYELVYGYEPDIIWSDGSSQAPSSDYWGSKDFLAWLYNDSPIKDRVVTNDRWGTDAGCAHGDFFTCHDRYNPGVLQKHKWENCMTVDRYSWGYRREAKLADMLTMDDLTKELAETISCGGNLLLNVGPTHDGRIVPIFEERLRQMGEWLGINGEAIYSSKPWTVQNDTTTSGVWYTQRDGSVYAIVLDWPAADGVVLGSVELPADAKVAMLGYTEPLQWTQAAKGGVQVKFPDLAKVSSRWAWVLKFDDAQSVESNRL</sequence>
<feature type="signal peptide" evidence="12">
    <location>
        <begin position="1"/>
        <end position="19"/>
    </location>
</feature>
<name>A0A6A4VVQ3_AMPAM</name>
<dbReference type="PANTHER" id="PTHR10030:SF37">
    <property type="entry name" value="ALPHA-L-FUCOSIDASE-RELATED"/>
    <property type="match status" value="1"/>
</dbReference>
<evidence type="ECO:0000256" key="12">
    <source>
        <dbReference type="PIRNR" id="PIRNR001092"/>
    </source>
</evidence>
<feature type="domain" description="Glycoside hydrolase family 29 N-terminal" evidence="14">
    <location>
        <begin position="14"/>
        <end position="353"/>
    </location>
</feature>
<evidence type="ECO:0000256" key="6">
    <source>
        <dbReference type="ARBA" id="ARBA00022729"/>
    </source>
</evidence>
<dbReference type="InterPro" id="IPR031919">
    <property type="entry name" value="Fucosidase_C"/>
</dbReference>
<evidence type="ECO:0000256" key="9">
    <source>
        <dbReference type="ARBA" id="ARBA00023295"/>
    </source>
</evidence>
<keyword evidence="6 12" id="KW-0732">Signal</keyword>
<feature type="chain" id="PRO_5025721588" description="Putative alpha-L-fucosidase" evidence="12">
    <location>
        <begin position="20"/>
        <end position="457"/>
    </location>
</feature>
<keyword evidence="17" id="KW-1185">Reference proteome</keyword>
<dbReference type="SUPFAM" id="SSF51445">
    <property type="entry name" value="(Trans)glycosidases"/>
    <property type="match status" value="1"/>
</dbReference>
<dbReference type="GO" id="GO:0004560">
    <property type="term" value="F:alpha-L-fucosidase activity"/>
    <property type="evidence" value="ECO:0007669"/>
    <property type="project" value="UniProtKB-EC"/>
</dbReference>
<evidence type="ECO:0000256" key="2">
    <source>
        <dbReference type="ARBA" id="ARBA00000419"/>
    </source>
</evidence>
<evidence type="ECO:0000313" key="17">
    <source>
        <dbReference type="Proteomes" id="UP000440578"/>
    </source>
</evidence>
<evidence type="ECO:0000256" key="1">
    <source>
        <dbReference type="ARBA" id="ARBA00000321"/>
    </source>
</evidence>
<evidence type="ECO:0000256" key="13">
    <source>
        <dbReference type="PIRSR" id="PIRSR001092-1"/>
    </source>
</evidence>